<evidence type="ECO:0000256" key="2">
    <source>
        <dbReference type="ARBA" id="ARBA00023125"/>
    </source>
</evidence>
<sequence length="163" mass="18083">MRTVGSLVYFEHHLKAEKGLASTSIRSYRDGIRLFLLFLARENRRPISKLTLRDLSADNVRAFLAHLEAERGNGIRARNHRPAMLHTFFAYVGGQEPMVLPEPNASSPSRGSARSRQPPIILNAMRSSGSSTNSRAMGSWPSATRRCSCSCTIRAPAQRKSSD</sequence>
<dbReference type="EMBL" id="CCNE01000009">
    <property type="protein sequence ID" value="CDX52797.1"/>
    <property type="molecule type" value="Genomic_DNA"/>
</dbReference>
<organism evidence="5 6">
    <name type="scientific">Mesorhizobium plurifarium</name>
    <dbReference type="NCBI Taxonomy" id="69974"/>
    <lineage>
        <taxon>Bacteria</taxon>
        <taxon>Pseudomonadati</taxon>
        <taxon>Pseudomonadota</taxon>
        <taxon>Alphaproteobacteria</taxon>
        <taxon>Hyphomicrobiales</taxon>
        <taxon>Phyllobacteriaceae</taxon>
        <taxon>Mesorhizobium</taxon>
    </lineage>
</organism>
<dbReference type="Pfam" id="PF02899">
    <property type="entry name" value="Phage_int_SAM_1"/>
    <property type="match status" value="1"/>
</dbReference>
<protein>
    <recommendedName>
        <fullName evidence="4">Core-binding (CB) domain-containing protein</fullName>
    </recommendedName>
</protein>
<proteinExistence type="predicted"/>
<dbReference type="PROSITE" id="PS51900">
    <property type="entry name" value="CB"/>
    <property type="match status" value="1"/>
</dbReference>
<evidence type="ECO:0000259" key="4">
    <source>
        <dbReference type="PROSITE" id="PS51900"/>
    </source>
</evidence>
<gene>
    <name evidence="5" type="ORF">MPL3365_170098</name>
</gene>
<name>A0A090FYV0_MESPL</name>
<dbReference type="GO" id="GO:0015074">
    <property type="term" value="P:DNA integration"/>
    <property type="evidence" value="ECO:0007669"/>
    <property type="project" value="UniProtKB-KW"/>
</dbReference>
<dbReference type="InterPro" id="IPR010998">
    <property type="entry name" value="Integrase_recombinase_N"/>
</dbReference>
<dbReference type="InterPro" id="IPR004107">
    <property type="entry name" value="Integrase_SAM-like_N"/>
</dbReference>
<evidence type="ECO:0000313" key="5">
    <source>
        <dbReference type="EMBL" id="CDX52797.1"/>
    </source>
</evidence>
<evidence type="ECO:0000256" key="3">
    <source>
        <dbReference type="PROSITE-ProRule" id="PRU01248"/>
    </source>
</evidence>
<dbReference type="AlphaFoldDB" id="A0A090FYV0"/>
<accession>A0A090FYV0</accession>
<evidence type="ECO:0000256" key="1">
    <source>
        <dbReference type="ARBA" id="ARBA00022908"/>
    </source>
</evidence>
<feature type="domain" description="Core-binding (CB)" evidence="4">
    <location>
        <begin position="1"/>
        <end position="93"/>
    </location>
</feature>
<dbReference type="Gene3D" id="1.10.150.130">
    <property type="match status" value="1"/>
</dbReference>
<dbReference type="Proteomes" id="UP000046122">
    <property type="component" value="Unassembled WGS sequence"/>
</dbReference>
<dbReference type="InterPro" id="IPR044068">
    <property type="entry name" value="CB"/>
</dbReference>
<keyword evidence="2 3" id="KW-0238">DNA-binding</keyword>
<dbReference type="SUPFAM" id="SSF47823">
    <property type="entry name" value="lambda integrase-like, N-terminal domain"/>
    <property type="match status" value="1"/>
</dbReference>
<dbReference type="GO" id="GO:0003677">
    <property type="term" value="F:DNA binding"/>
    <property type="evidence" value="ECO:0007669"/>
    <property type="project" value="UniProtKB-UniRule"/>
</dbReference>
<evidence type="ECO:0000313" key="6">
    <source>
        <dbReference type="Proteomes" id="UP000046122"/>
    </source>
</evidence>
<keyword evidence="1" id="KW-0229">DNA integration</keyword>
<reference evidence="5 6" key="1">
    <citation type="submission" date="2014-08" db="EMBL/GenBank/DDBJ databases">
        <authorList>
            <person name="Moulin Lionel"/>
        </authorList>
    </citation>
    <scope>NUCLEOTIDE SEQUENCE [LARGE SCALE GENOMIC DNA]</scope>
</reference>